<evidence type="ECO:0000313" key="2">
    <source>
        <dbReference type="Proteomes" id="UP000789920"/>
    </source>
</evidence>
<comment type="caution">
    <text evidence="1">The sequence shown here is derived from an EMBL/GenBank/DDBJ whole genome shotgun (WGS) entry which is preliminary data.</text>
</comment>
<sequence length="48" mass="5712">MCESVLYKCEKVPNEEAFEFIKDQLNEVPLADNQDNEDITNIEDHYDY</sequence>
<dbReference type="Proteomes" id="UP000789920">
    <property type="component" value="Unassembled WGS sequence"/>
</dbReference>
<name>A0ACA9N772_9GLOM</name>
<keyword evidence="2" id="KW-1185">Reference proteome</keyword>
<gene>
    <name evidence="1" type="ORF">RPERSI_LOCUS7377</name>
</gene>
<proteinExistence type="predicted"/>
<organism evidence="1 2">
    <name type="scientific">Racocetra persica</name>
    <dbReference type="NCBI Taxonomy" id="160502"/>
    <lineage>
        <taxon>Eukaryota</taxon>
        <taxon>Fungi</taxon>
        <taxon>Fungi incertae sedis</taxon>
        <taxon>Mucoromycota</taxon>
        <taxon>Glomeromycotina</taxon>
        <taxon>Glomeromycetes</taxon>
        <taxon>Diversisporales</taxon>
        <taxon>Gigasporaceae</taxon>
        <taxon>Racocetra</taxon>
    </lineage>
</organism>
<protein>
    <submittedName>
        <fullName evidence="1">1762_t:CDS:1</fullName>
    </submittedName>
</protein>
<evidence type="ECO:0000313" key="1">
    <source>
        <dbReference type="EMBL" id="CAG8638353.1"/>
    </source>
</evidence>
<dbReference type="EMBL" id="CAJVQC010012448">
    <property type="protein sequence ID" value="CAG8638353.1"/>
    <property type="molecule type" value="Genomic_DNA"/>
</dbReference>
<reference evidence="1" key="1">
    <citation type="submission" date="2021-06" db="EMBL/GenBank/DDBJ databases">
        <authorList>
            <person name="Kallberg Y."/>
            <person name="Tangrot J."/>
            <person name="Rosling A."/>
        </authorList>
    </citation>
    <scope>NUCLEOTIDE SEQUENCE</scope>
    <source>
        <strain evidence="1">MA461A</strain>
    </source>
</reference>
<accession>A0ACA9N772</accession>